<dbReference type="Proteomes" id="UP000627838">
    <property type="component" value="Unassembled WGS sequence"/>
</dbReference>
<name>A0ABR9JJN1_9ACTN</name>
<comment type="caution">
    <text evidence="2">The sequence shown here is derived from an EMBL/GenBank/DDBJ whole genome shotgun (WGS) entry which is preliminary data.</text>
</comment>
<gene>
    <name evidence="2" type="ORF">H4W34_000598</name>
</gene>
<protein>
    <submittedName>
        <fullName evidence="2">Uncharacterized protein</fullName>
    </submittedName>
</protein>
<accession>A0ABR9JJN1</accession>
<evidence type="ECO:0000313" key="2">
    <source>
        <dbReference type="EMBL" id="MBE1530765.1"/>
    </source>
</evidence>
<dbReference type="EMBL" id="JADBDZ010000001">
    <property type="protein sequence ID" value="MBE1530765.1"/>
    <property type="molecule type" value="Genomic_DNA"/>
</dbReference>
<reference evidence="2 3" key="1">
    <citation type="submission" date="2020-10" db="EMBL/GenBank/DDBJ databases">
        <title>Sequencing the genomes of 1000 actinobacteria strains.</title>
        <authorList>
            <person name="Klenk H.-P."/>
        </authorList>
    </citation>
    <scope>NUCLEOTIDE SEQUENCE [LARGE SCALE GENOMIC DNA]</scope>
    <source>
        <strain evidence="2 3">DSM 46744</strain>
    </source>
</reference>
<proteinExistence type="predicted"/>
<sequence length="47" mass="4907">MTSQVPDVLASARLGPVTLRNRITEAATHGAAHRVPSTEPARGSARV</sequence>
<evidence type="ECO:0000313" key="3">
    <source>
        <dbReference type="Proteomes" id="UP000627838"/>
    </source>
</evidence>
<evidence type="ECO:0000256" key="1">
    <source>
        <dbReference type="SAM" id="MobiDB-lite"/>
    </source>
</evidence>
<organism evidence="2 3">
    <name type="scientific">Actinomadura algeriensis</name>
    <dbReference type="NCBI Taxonomy" id="1679523"/>
    <lineage>
        <taxon>Bacteria</taxon>
        <taxon>Bacillati</taxon>
        <taxon>Actinomycetota</taxon>
        <taxon>Actinomycetes</taxon>
        <taxon>Streptosporangiales</taxon>
        <taxon>Thermomonosporaceae</taxon>
        <taxon>Actinomadura</taxon>
    </lineage>
</organism>
<keyword evidence="3" id="KW-1185">Reference proteome</keyword>
<feature type="region of interest" description="Disordered" evidence="1">
    <location>
        <begin position="26"/>
        <end position="47"/>
    </location>
</feature>